<organism evidence="14 15">
    <name type="scientific">Aplysia californica</name>
    <name type="common">California sea hare</name>
    <dbReference type="NCBI Taxonomy" id="6500"/>
    <lineage>
        <taxon>Eukaryota</taxon>
        <taxon>Metazoa</taxon>
        <taxon>Spiralia</taxon>
        <taxon>Lophotrochozoa</taxon>
        <taxon>Mollusca</taxon>
        <taxon>Gastropoda</taxon>
        <taxon>Heterobranchia</taxon>
        <taxon>Euthyneura</taxon>
        <taxon>Tectipleura</taxon>
        <taxon>Aplysiida</taxon>
        <taxon>Aplysioidea</taxon>
        <taxon>Aplysiidae</taxon>
        <taxon>Aplysia</taxon>
    </lineage>
</organism>
<keyword evidence="7 11" id="KW-0472">Membrane</keyword>
<evidence type="ECO:0000256" key="12">
    <source>
        <dbReference type="SAM" id="SignalP"/>
    </source>
</evidence>
<keyword evidence="8" id="KW-0325">Glycoprotein</keyword>
<comment type="subcellular location">
    <subcellularLocation>
        <location evidence="1">Membrane</location>
        <topology evidence="1">Single-pass membrane protein</topology>
    </subcellularLocation>
</comment>
<keyword evidence="4 9" id="KW-0106">Calcium</keyword>
<evidence type="ECO:0000256" key="10">
    <source>
        <dbReference type="SAM" id="MobiDB-lite"/>
    </source>
</evidence>
<sequence>MAPKAASVCLFFSLLAILVLSGESQIILEVQEEQGHRLLLGNIGSRANISNIPGLRYSLVSERDRFEVDETSGDFYTRSVLDREQLCGSVPRCVVSTSVAASSDNFFQRYNVEVVVMDANDQRPRFSQRMFSKPLSESAAPNSTMIRLPVAEDADYEPLFRVQGYHLEPRTQRTFDLVVQKTDRPDGSSDFDVSLRLLRGLNREVTSSFSLVLVAKDGDGPDQRGTLPIEIVVADENDNEPEFTEDHYTKKVKESTAVNSTVLTVSATDADKGENARVSFEFPNDIDRTVRSYFAIDQSSGALKLLKSLVKEGGSVFSFRVKAYDHGLPSLSSEVEVRIDVEDTVNDPPSISVIPLRPAGGAEGGALVAEDASLDTRVALVDVTDSDSGENGRTSCSATSEYFSLQADPNTPGAYTVSVSRPLNRESDASLKVEVSCTDYGTPPLFSRAELSVIVEDVNDHEPEFSRTIYEMEVKENQEIGELVGSVLATDLDEGVNGELRYSLEPGIAEFDVNELNGFIYTRVKNLDRETTDTYRFEIYAFDVSPQPLTATATVVVRVQDLNDVWPRFDNSSYKFSVSESLDPGVQIGRVLATDKDLNQGGVVQYLLVHSVRHPDPPFAVSVSDGSITLTKPLDREMESQYNFVVTAFDLGIPPRNSSVDVQITILDENDNAPVIAFPTADNLSVTLNLDVTPGHEIIKVIATDQDAGENGRLTFSLNSHGNASAASRLFWINEDTGLMTLAVPLTPEDVRVYNVVISVHDHGAHQQRATRALLQVEVVQALEHSRDSDSNITIVIIMVCFTLVVAVVVLVTLCFIKYIDKKKFDADRKNDPGKQKLHQTSVASPDSYERAGSGDDVMENGLIVSPSLQKQPPSFSSQQQSSAHYQHPQSPMGNGNGGAGGGGGGGFTGGVVRNGGKKSVTFDSEVRTSDSSVPSECLGDDHVDMAFSTFGHTPETYQHSPVPVSLDSSSAMLLPNPAPFRTAGVLPVLTTPTTGFANVTNPAHSRAGSSLSQQHGLTSSGMRAMEEVGGPDEVIDVALQKHNALVRSMRGNGRRPQHSSRQVGGLL</sequence>
<dbReference type="PROSITE" id="PS50268">
    <property type="entry name" value="CADHERIN_2"/>
    <property type="match status" value="7"/>
</dbReference>
<feature type="domain" description="Cadherin" evidence="13">
    <location>
        <begin position="244"/>
        <end position="351"/>
    </location>
</feature>
<dbReference type="InterPro" id="IPR050174">
    <property type="entry name" value="Protocadherin/Cadherin-CA"/>
</dbReference>
<keyword evidence="12" id="KW-0732">Signal</keyword>
<keyword evidence="14" id="KW-1185">Reference proteome</keyword>
<dbReference type="InterPro" id="IPR020894">
    <property type="entry name" value="Cadherin_CS"/>
</dbReference>
<dbReference type="Pfam" id="PF08266">
    <property type="entry name" value="Cadherin_2"/>
    <property type="match status" value="1"/>
</dbReference>
<evidence type="ECO:0000259" key="13">
    <source>
        <dbReference type="PROSITE" id="PS50268"/>
    </source>
</evidence>
<dbReference type="Gene3D" id="2.60.40.60">
    <property type="entry name" value="Cadherins"/>
    <property type="match status" value="7"/>
</dbReference>
<dbReference type="PANTHER" id="PTHR24028">
    <property type="entry name" value="CADHERIN-87A"/>
    <property type="match status" value="1"/>
</dbReference>
<feature type="domain" description="Cadherin" evidence="13">
    <location>
        <begin position="368"/>
        <end position="465"/>
    </location>
</feature>
<feature type="domain" description="Cadherin" evidence="13">
    <location>
        <begin position="680"/>
        <end position="792"/>
    </location>
</feature>
<evidence type="ECO:0000256" key="7">
    <source>
        <dbReference type="ARBA" id="ARBA00023136"/>
    </source>
</evidence>
<name>A0ABM1VXV1_APLCA</name>
<keyword evidence="5" id="KW-0130">Cell adhesion</keyword>
<feature type="domain" description="Cadherin" evidence="13">
    <location>
        <begin position="127"/>
        <end position="243"/>
    </location>
</feature>
<evidence type="ECO:0000256" key="11">
    <source>
        <dbReference type="SAM" id="Phobius"/>
    </source>
</evidence>
<evidence type="ECO:0000313" key="15">
    <source>
        <dbReference type="RefSeq" id="XP_035827244.1"/>
    </source>
</evidence>
<keyword evidence="2 11" id="KW-0812">Transmembrane</keyword>
<evidence type="ECO:0000256" key="8">
    <source>
        <dbReference type="ARBA" id="ARBA00023180"/>
    </source>
</evidence>
<dbReference type="PANTHER" id="PTHR24028:SF146">
    <property type="entry name" value="CADHERIN 96CB, ISOFORM D-RELATED"/>
    <property type="match status" value="1"/>
</dbReference>
<keyword evidence="3" id="KW-0677">Repeat</keyword>
<feature type="domain" description="Cadherin" evidence="13">
    <location>
        <begin position="55"/>
        <end position="126"/>
    </location>
</feature>
<dbReference type="GeneID" id="101856831"/>
<keyword evidence="6 11" id="KW-1133">Transmembrane helix</keyword>
<feature type="transmembrane region" description="Helical" evidence="11">
    <location>
        <begin position="793"/>
        <end position="820"/>
    </location>
</feature>
<dbReference type="InterPro" id="IPR015919">
    <property type="entry name" value="Cadherin-like_sf"/>
</dbReference>
<dbReference type="PRINTS" id="PR00205">
    <property type="entry name" value="CADHERIN"/>
</dbReference>
<dbReference type="Proteomes" id="UP000694888">
    <property type="component" value="Unplaced"/>
</dbReference>
<feature type="compositionally biased region" description="Gly residues" evidence="10">
    <location>
        <begin position="895"/>
        <end position="913"/>
    </location>
</feature>
<feature type="compositionally biased region" description="Low complexity" evidence="10">
    <location>
        <begin position="866"/>
        <end position="894"/>
    </location>
</feature>
<evidence type="ECO:0000256" key="6">
    <source>
        <dbReference type="ARBA" id="ARBA00022989"/>
    </source>
</evidence>
<dbReference type="RefSeq" id="XP_035827244.1">
    <property type="nucleotide sequence ID" value="XM_035971351.1"/>
</dbReference>
<evidence type="ECO:0000256" key="2">
    <source>
        <dbReference type="ARBA" id="ARBA00022692"/>
    </source>
</evidence>
<feature type="domain" description="Cadherin" evidence="13">
    <location>
        <begin position="570"/>
        <end position="676"/>
    </location>
</feature>
<dbReference type="InterPro" id="IPR013164">
    <property type="entry name" value="Cadherin_N"/>
</dbReference>
<evidence type="ECO:0000256" key="3">
    <source>
        <dbReference type="ARBA" id="ARBA00022737"/>
    </source>
</evidence>
<evidence type="ECO:0000256" key="4">
    <source>
        <dbReference type="ARBA" id="ARBA00022837"/>
    </source>
</evidence>
<evidence type="ECO:0000256" key="1">
    <source>
        <dbReference type="ARBA" id="ARBA00004167"/>
    </source>
</evidence>
<reference evidence="15" key="1">
    <citation type="submission" date="2025-08" db="UniProtKB">
        <authorList>
            <consortium name="RefSeq"/>
        </authorList>
    </citation>
    <scope>IDENTIFICATION</scope>
</reference>
<dbReference type="SUPFAM" id="SSF49313">
    <property type="entry name" value="Cadherin-like"/>
    <property type="match status" value="7"/>
</dbReference>
<accession>A0ABM1VXV1</accession>
<dbReference type="Pfam" id="PF00028">
    <property type="entry name" value="Cadherin"/>
    <property type="match status" value="5"/>
</dbReference>
<evidence type="ECO:0000256" key="5">
    <source>
        <dbReference type="ARBA" id="ARBA00022889"/>
    </source>
</evidence>
<feature type="domain" description="Cadherin" evidence="13">
    <location>
        <begin position="466"/>
        <end position="569"/>
    </location>
</feature>
<proteinExistence type="predicted"/>
<gene>
    <name evidence="15" type="primary">LOC101856831</name>
</gene>
<evidence type="ECO:0000313" key="14">
    <source>
        <dbReference type="Proteomes" id="UP000694888"/>
    </source>
</evidence>
<feature type="region of interest" description="Disordered" evidence="10">
    <location>
        <begin position="827"/>
        <end position="913"/>
    </location>
</feature>
<protein>
    <submittedName>
        <fullName evidence="15">Protocadherin gamma-A5-like</fullName>
    </submittedName>
</protein>
<feature type="signal peptide" evidence="12">
    <location>
        <begin position="1"/>
        <end position="24"/>
    </location>
</feature>
<dbReference type="PROSITE" id="PS00232">
    <property type="entry name" value="CADHERIN_1"/>
    <property type="match status" value="3"/>
</dbReference>
<dbReference type="CDD" id="cd11304">
    <property type="entry name" value="Cadherin_repeat"/>
    <property type="match status" value="7"/>
</dbReference>
<dbReference type="SMART" id="SM00112">
    <property type="entry name" value="CA"/>
    <property type="match status" value="7"/>
</dbReference>
<feature type="chain" id="PRO_5047277507" evidence="12">
    <location>
        <begin position="25"/>
        <end position="1068"/>
    </location>
</feature>
<evidence type="ECO:0000256" key="9">
    <source>
        <dbReference type="PROSITE-ProRule" id="PRU00043"/>
    </source>
</evidence>
<dbReference type="InterPro" id="IPR002126">
    <property type="entry name" value="Cadherin-like_dom"/>
</dbReference>